<dbReference type="PANTHER" id="PTHR13593:SF113">
    <property type="entry name" value="SI:DKEY-266F7.9"/>
    <property type="match status" value="1"/>
</dbReference>
<organism evidence="1 2">
    <name type="scientific">Nitzschia inconspicua</name>
    <dbReference type="NCBI Taxonomy" id="303405"/>
    <lineage>
        <taxon>Eukaryota</taxon>
        <taxon>Sar</taxon>
        <taxon>Stramenopiles</taxon>
        <taxon>Ochrophyta</taxon>
        <taxon>Bacillariophyta</taxon>
        <taxon>Bacillariophyceae</taxon>
        <taxon>Bacillariophycidae</taxon>
        <taxon>Bacillariales</taxon>
        <taxon>Bacillariaceae</taxon>
        <taxon>Nitzschia</taxon>
    </lineage>
</organism>
<sequence length="211" mass="23560">MGSDLEKWTEIYGPIIHQLPLNKLCLVETHDSGTFRMKSPIVAPWATTQHATIEEQLQGGVRVLDLRLGCDGPQTYLLVHGMWRTVTSLNDALCSGWYPSVTTIAELKMAIGEGLQDASKKTGLWTVGAVIAATPFRKVPQIPQLLAWFLPGQDWTERVNIIQADFVMEIDLVPNAIAQCVLNAMEDHFFKESLNTRLPRLVESFTQRATT</sequence>
<dbReference type="PROSITE" id="PS50007">
    <property type="entry name" value="PIPLC_X_DOMAIN"/>
    <property type="match status" value="1"/>
</dbReference>
<comment type="caution">
    <text evidence="1">The sequence shown here is derived from an EMBL/GenBank/DDBJ whole genome shotgun (WGS) entry which is preliminary data.</text>
</comment>
<accession>A0A9K3LLI9</accession>
<dbReference type="PANTHER" id="PTHR13593">
    <property type="match status" value="1"/>
</dbReference>
<dbReference type="GO" id="GO:0008081">
    <property type="term" value="F:phosphoric diester hydrolase activity"/>
    <property type="evidence" value="ECO:0007669"/>
    <property type="project" value="TreeGrafter"/>
</dbReference>
<dbReference type="InterPro" id="IPR051057">
    <property type="entry name" value="PI-PLC_domain"/>
</dbReference>
<evidence type="ECO:0008006" key="3">
    <source>
        <dbReference type="Google" id="ProtNLM"/>
    </source>
</evidence>
<proteinExistence type="predicted"/>
<keyword evidence="2" id="KW-1185">Reference proteome</keyword>
<dbReference type="OrthoDB" id="1046782at2759"/>
<reference evidence="1" key="2">
    <citation type="submission" date="2021-04" db="EMBL/GenBank/DDBJ databases">
        <authorList>
            <person name="Podell S."/>
        </authorList>
    </citation>
    <scope>NUCLEOTIDE SEQUENCE</scope>
    <source>
        <strain evidence="1">Hildebrandi</strain>
    </source>
</reference>
<evidence type="ECO:0000313" key="1">
    <source>
        <dbReference type="EMBL" id="KAG7364553.1"/>
    </source>
</evidence>
<dbReference type="AlphaFoldDB" id="A0A9K3LLI9"/>
<name>A0A9K3LLI9_9STRA</name>
<gene>
    <name evidence="1" type="ORF">IV203_037755</name>
</gene>
<dbReference type="EMBL" id="JAGRRH010000009">
    <property type="protein sequence ID" value="KAG7364553.1"/>
    <property type="molecule type" value="Genomic_DNA"/>
</dbReference>
<protein>
    <recommendedName>
        <fullName evidence="3">Phosphatidylinositol-specific phospholipase C X domain-containing protein</fullName>
    </recommendedName>
</protein>
<dbReference type="Proteomes" id="UP000693970">
    <property type="component" value="Unassembled WGS sequence"/>
</dbReference>
<reference evidence="1" key="1">
    <citation type="journal article" date="2021" name="Sci. Rep.">
        <title>Diploid genomic architecture of Nitzschia inconspicua, an elite biomass production diatom.</title>
        <authorList>
            <person name="Oliver A."/>
            <person name="Podell S."/>
            <person name="Pinowska A."/>
            <person name="Traller J.C."/>
            <person name="Smith S.R."/>
            <person name="McClure R."/>
            <person name="Beliaev A."/>
            <person name="Bohutskyi P."/>
            <person name="Hill E.A."/>
            <person name="Rabines A."/>
            <person name="Zheng H."/>
            <person name="Allen L.Z."/>
            <person name="Kuo A."/>
            <person name="Grigoriev I.V."/>
            <person name="Allen A.E."/>
            <person name="Hazlebeck D."/>
            <person name="Allen E.E."/>
        </authorList>
    </citation>
    <scope>NUCLEOTIDE SEQUENCE</scope>
    <source>
        <strain evidence="1">Hildebrandi</strain>
    </source>
</reference>
<evidence type="ECO:0000313" key="2">
    <source>
        <dbReference type="Proteomes" id="UP000693970"/>
    </source>
</evidence>